<organism evidence="3 4">
    <name type="scientific">Linnemannia elongata AG-77</name>
    <dbReference type="NCBI Taxonomy" id="1314771"/>
    <lineage>
        <taxon>Eukaryota</taxon>
        <taxon>Fungi</taxon>
        <taxon>Fungi incertae sedis</taxon>
        <taxon>Mucoromycota</taxon>
        <taxon>Mortierellomycotina</taxon>
        <taxon>Mortierellomycetes</taxon>
        <taxon>Mortierellales</taxon>
        <taxon>Mortierellaceae</taxon>
        <taxon>Linnemannia</taxon>
    </lineage>
</organism>
<dbReference type="PANTHER" id="PTHR23422:SF9">
    <property type="entry name" value="ZN-DEPENDENT HYDROLASE"/>
    <property type="match status" value="1"/>
</dbReference>
<keyword evidence="4" id="KW-1185">Reference proteome</keyword>
<name>A0A197K9W1_9FUNG</name>
<dbReference type="Pfam" id="PF03571">
    <property type="entry name" value="Peptidase_M49"/>
    <property type="match status" value="1"/>
</dbReference>
<sequence length="555" mass="62497">MTTNTAAVSPLSKQLARFKEIQVGGAQYLDRLTAGDREAIPLLVQVGKLIDSIYIRQHWSGNEALHAHIRSLDPRDAKLELGLELFKGPWGLDEEKFIKSIKEEDKDGHVHEKIHIPHEPPQHGNYYPDDIKKQEYLDWVASLEGQDRINAESYYHVVKRDAKTGQLYSVPYSEEYKDFLVPASELMTQAARLVSDQSLANFLKSRADAFISNDYVQSDVDWLRISKESALDVTAGPYENYTDKMFSIRAAYEFYLHARDFASSAILAKFSSRLQDMEDQLPVDELYKAKGLHPPAIVTVNQLYSGGDVAVPMTAAYNLPNDEAPIKIAGSKLVIIKNVQEGKFQSVLLPIARQVLDAEQVKKVEFEAFFQHVLMHEVAHSLGPHFLVHDKEKKVRTALEEYHSSMEEAKADIVGLYAVGLLLKDGTLSGGPDAASFYMTYLASAFRSIRFGITEAHGLGQAMQFEYLKEQGGFAYDNETKKFRVVMDKIEEAVKSLTTRILVLQGDGDKQKVKEFVERYGIISPEVKDALNTLEDLGVPVDVYPRYRILKDGTL</sequence>
<dbReference type="STRING" id="1314771.A0A197K9W1"/>
<keyword evidence="1" id="KW-0479">Metal-binding</keyword>
<evidence type="ECO:0000313" key="4">
    <source>
        <dbReference type="Proteomes" id="UP000078512"/>
    </source>
</evidence>
<dbReference type="AlphaFoldDB" id="A0A197K9W1"/>
<dbReference type="GO" id="GO:0005737">
    <property type="term" value="C:cytoplasm"/>
    <property type="evidence" value="ECO:0007669"/>
    <property type="project" value="TreeGrafter"/>
</dbReference>
<accession>A0A197K9W1</accession>
<evidence type="ECO:0000256" key="2">
    <source>
        <dbReference type="ARBA" id="ARBA00022801"/>
    </source>
</evidence>
<evidence type="ECO:0000256" key="1">
    <source>
        <dbReference type="ARBA" id="ARBA00022723"/>
    </source>
</evidence>
<dbReference type="EMBL" id="KV442017">
    <property type="protein sequence ID" value="OAQ34487.1"/>
    <property type="molecule type" value="Genomic_DNA"/>
</dbReference>
<reference evidence="3 4" key="1">
    <citation type="submission" date="2016-05" db="EMBL/GenBank/DDBJ databases">
        <title>Genome sequencing reveals origins of a unique bacterial endosymbiosis in the earliest lineages of terrestrial Fungi.</title>
        <authorList>
            <consortium name="DOE Joint Genome Institute"/>
            <person name="Uehling J."/>
            <person name="Gryganskyi A."/>
            <person name="Hameed K."/>
            <person name="Tschaplinski T."/>
            <person name="Misztal P."/>
            <person name="Wu S."/>
            <person name="Desiro A."/>
            <person name="Vande Pol N."/>
            <person name="Du Z.-Y."/>
            <person name="Zienkiewicz A."/>
            <person name="Zienkiewicz K."/>
            <person name="Morin E."/>
            <person name="Tisserant E."/>
            <person name="Splivallo R."/>
            <person name="Hainaut M."/>
            <person name="Henrissat B."/>
            <person name="Ohm R."/>
            <person name="Kuo A."/>
            <person name="Yan J."/>
            <person name="Lipzen A."/>
            <person name="Nolan M."/>
            <person name="Labutti K."/>
            <person name="Barry K."/>
            <person name="Goldstein A."/>
            <person name="Labbe J."/>
            <person name="Schadt C."/>
            <person name="Tuskan G."/>
            <person name="Grigoriev I."/>
            <person name="Martin F."/>
            <person name="Vilgalys R."/>
            <person name="Bonito G."/>
        </authorList>
    </citation>
    <scope>NUCLEOTIDE SEQUENCE [LARGE SCALE GENOMIC DNA]</scope>
    <source>
        <strain evidence="3 4">AG-77</strain>
    </source>
</reference>
<keyword evidence="2" id="KW-0378">Hydrolase</keyword>
<dbReference type="Gene3D" id="3.30.540.30">
    <property type="match status" value="1"/>
</dbReference>
<evidence type="ECO:0008006" key="5">
    <source>
        <dbReference type="Google" id="ProtNLM"/>
    </source>
</evidence>
<dbReference type="GO" id="GO:0046872">
    <property type="term" value="F:metal ion binding"/>
    <property type="evidence" value="ECO:0007669"/>
    <property type="project" value="UniProtKB-KW"/>
</dbReference>
<proteinExistence type="predicted"/>
<dbReference type="PANTHER" id="PTHR23422">
    <property type="entry name" value="DIPEPTIDYL PEPTIDASE III-RELATED"/>
    <property type="match status" value="1"/>
</dbReference>
<dbReference type="Proteomes" id="UP000078512">
    <property type="component" value="Unassembled WGS sequence"/>
</dbReference>
<evidence type="ECO:0000313" key="3">
    <source>
        <dbReference type="EMBL" id="OAQ34487.1"/>
    </source>
</evidence>
<dbReference type="InterPro" id="IPR039461">
    <property type="entry name" value="Peptidase_M49"/>
</dbReference>
<dbReference type="GO" id="GO:0008239">
    <property type="term" value="F:dipeptidyl-peptidase activity"/>
    <property type="evidence" value="ECO:0007669"/>
    <property type="project" value="TreeGrafter"/>
</dbReference>
<dbReference type="OrthoDB" id="510307at2759"/>
<gene>
    <name evidence="3" type="ORF">K457DRAFT_67335</name>
</gene>
<protein>
    <recommendedName>
        <fullName evidence="5">Nudix hydrolase 3</fullName>
    </recommendedName>
</protein>